<organism evidence="7 8">
    <name type="scientific">Nocardia aurea</name>
    <dbReference type="NCBI Taxonomy" id="2144174"/>
    <lineage>
        <taxon>Bacteria</taxon>
        <taxon>Bacillati</taxon>
        <taxon>Actinomycetota</taxon>
        <taxon>Actinomycetes</taxon>
        <taxon>Mycobacteriales</taxon>
        <taxon>Nocardiaceae</taxon>
        <taxon>Nocardia</taxon>
    </lineage>
</organism>
<keyword evidence="1" id="KW-0805">Transcription regulation</keyword>
<comment type="caution">
    <text evidence="7">The sequence shown here is derived from an EMBL/GenBank/DDBJ whole genome shotgun (WGS) entry which is preliminary data.</text>
</comment>
<dbReference type="PANTHER" id="PTHR30055">
    <property type="entry name" value="HTH-TYPE TRANSCRIPTIONAL REGULATOR RUTR"/>
    <property type="match status" value="1"/>
</dbReference>
<dbReference type="InterPro" id="IPR009057">
    <property type="entry name" value="Homeodomain-like_sf"/>
</dbReference>
<dbReference type="Gene3D" id="1.10.357.10">
    <property type="entry name" value="Tetracycline Repressor, domain 2"/>
    <property type="match status" value="1"/>
</dbReference>
<evidence type="ECO:0000259" key="5">
    <source>
        <dbReference type="Pfam" id="PF00440"/>
    </source>
</evidence>
<gene>
    <name evidence="7" type="ORF">AB0I48_10955</name>
</gene>
<evidence type="ECO:0000256" key="4">
    <source>
        <dbReference type="SAM" id="MobiDB-lite"/>
    </source>
</evidence>
<evidence type="ECO:0000313" key="8">
    <source>
        <dbReference type="Proteomes" id="UP001551695"/>
    </source>
</evidence>
<reference evidence="7 8" key="1">
    <citation type="submission" date="2024-06" db="EMBL/GenBank/DDBJ databases">
        <title>The Natural Products Discovery Center: Release of the First 8490 Sequenced Strains for Exploring Actinobacteria Biosynthetic Diversity.</title>
        <authorList>
            <person name="Kalkreuter E."/>
            <person name="Kautsar S.A."/>
            <person name="Yang D."/>
            <person name="Bader C.D."/>
            <person name="Teijaro C.N."/>
            <person name="Fluegel L."/>
            <person name="Davis C.M."/>
            <person name="Simpson J.R."/>
            <person name="Lauterbach L."/>
            <person name="Steele A.D."/>
            <person name="Gui C."/>
            <person name="Meng S."/>
            <person name="Li G."/>
            <person name="Viehrig K."/>
            <person name="Ye F."/>
            <person name="Su P."/>
            <person name="Kiefer A.F."/>
            <person name="Nichols A."/>
            <person name="Cepeda A.J."/>
            <person name="Yan W."/>
            <person name="Fan B."/>
            <person name="Jiang Y."/>
            <person name="Adhikari A."/>
            <person name="Zheng C.-J."/>
            <person name="Schuster L."/>
            <person name="Cowan T.M."/>
            <person name="Smanski M.J."/>
            <person name="Chevrette M.G."/>
            <person name="De Carvalho L.P.S."/>
            <person name="Shen B."/>
        </authorList>
    </citation>
    <scope>NUCLEOTIDE SEQUENCE [LARGE SCALE GENOMIC DNA]</scope>
    <source>
        <strain evidence="7 8">NPDC050403</strain>
    </source>
</reference>
<dbReference type="InterPro" id="IPR001647">
    <property type="entry name" value="HTH_TetR"/>
</dbReference>
<proteinExistence type="predicted"/>
<accession>A0ABV3FRP3</accession>
<dbReference type="EMBL" id="JBFAKC010000004">
    <property type="protein sequence ID" value="MEV0708075.1"/>
    <property type="molecule type" value="Genomic_DNA"/>
</dbReference>
<feature type="region of interest" description="Disordered" evidence="4">
    <location>
        <begin position="1"/>
        <end position="23"/>
    </location>
</feature>
<evidence type="ECO:0000256" key="1">
    <source>
        <dbReference type="ARBA" id="ARBA00023015"/>
    </source>
</evidence>
<keyword evidence="3" id="KW-0804">Transcription</keyword>
<dbReference type="Pfam" id="PF00440">
    <property type="entry name" value="TetR_N"/>
    <property type="match status" value="1"/>
</dbReference>
<dbReference type="Proteomes" id="UP001551695">
    <property type="component" value="Unassembled WGS sequence"/>
</dbReference>
<sequence>MSLGEEIRSQQAERGPWATGGPPSRLNKLVDLIKSRCFTDGVTASSELRNDRAGATRDALLRAAERLLAESGMYAVSNRQISDAAGQRNNAAVCYHFGTRADLLRAIESKHREPIEALRRRTLARIADSADLRDWVDAFVRPFTEHLDDLGVPSWYARFAAQAIADPAYRDVVSADALVSPPLVLTLAGIARCLPDLPEAVRSRRMMMARNLLIHSCAELEGELAQWGPRSEWTWTDAADELTDAIVGLWQTSDTVSGCRAPRTRPHP</sequence>
<protein>
    <submittedName>
        <fullName evidence="7">TetR family transcriptional regulator</fullName>
    </submittedName>
</protein>
<dbReference type="Pfam" id="PF17939">
    <property type="entry name" value="TetR_C_30"/>
    <property type="match status" value="1"/>
</dbReference>
<keyword evidence="8" id="KW-1185">Reference proteome</keyword>
<dbReference type="PANTHER" id="PTHR30055:SF234">
    <property type="entry name" value="HTH-TYPE TRANSCRIPTIONAL REGULATOR BETI"/>
    <property type="match status" value="1"/>
</dbReference>
<dbReference type="InterPro" id="IPR050109">
    <property type="entry name" value="HTH-type_TetR-like_transc_reg"/>
</dbReference>
<feature type="domain" description="PsrA tetracyclin repressor-like C-terminal" evidence="6">
    <location>
        <begin position="137"/>
        <end position="247"/>
    </location>
</feature>
<evidence type="ECO:0000256" key="3">
    <source>
        <dbReference type="ARBA" id="ARBA00023163"/>
    </source>
</evidence>
<dbReference type="InterPro" id="IPR041586">
    <property type="entry name" value="PsrA_TetR_C"/>
</dbReference>
<evidence type="ECO:0000313" key="7">
    <source>
        <dbReference type="EMBL" id="MEV0708075.1"/>
    </source>
</evidence>
<evidence type="ECO:0000256" key="2">
    <source>
        <dbReference type="ARBA" id="ARBA00023125"/>
    </source>
</evidence>
<dbReference type="SUPFAM" id="SSF46689">
    <property type="entry name" value="Homeodomain-like"/>
    <property type="match status" value="1"/>
</dbReference>
<evidence type="ECO:0000259" key="6">
    <source>
        <dbReference type="Pfam" id="PF17939"/>
    </source>
</evidence>
<name>A0ABV3FRP3_9NOCA</name>
<keyword evidence="2" id="KW-0238">DNA-binding</keyword>
<feature type="domain" description="HTH tetR-type" evidence="5">
    <location>
        <begin position="60"/>
        <end position="107"/>
    </location>
</feature>